<keyword evidence="2" id="KW-0677">Repeat</keyword>
<reference evidence="7 8" key="1">
    <citation type="journal article" date="2017" name="PLoS Biol.">
        <title>The sea cucumber genome provides insights into morphological evolution and visceral regeneration.</title>
        <authorList>
            <person name="Zhang X."/>
            <person name="Sun L."/>
            <person name="Yuan J."/>
            <person name="Sun Y."/>
            <person name="Gao Y."/>
            <person name="Zhang L."/>
            <person name="Li S."/>
            <person name="Dai H."/>
            <person name="Hamel J.F."/>
            <person name="Liu C."/>
            <person name="Yu Y."/>
            <person name="Liu S."/>
            <person name="Lin W."/>
            <person name="Guo K."/>
            <person name="Jin S."/>
            <person name="Xu P."/>
            <person name="Storey K.B."/>
            <person name="Huan P."/>
            <person name="Zhang T."/>
            <person name="Zhou Y."/>
            <person name="Zhang J."/>
            <person name="Lin C."/>
            <person name="Li X."/>
            <person name="Xing L."/>
            <person name="Huo D."/>
            <person name="Sun M."/>
            <person name="Wang L."/>
            <person name="Mercier A."/>
            <person name="Li F."/>
            <person name="Yang H."/>
            <person name="Xiang J."/>
        </authorList>
    </citation>
    <scope>NUCLEOTIDE SEQUENCE [LARGE SCALE GENOMIC DNA]</scope>
    <source>
        <strain evidence="7">Shaxun</strain>
        <tissue evidence="7">Muscle</tissue>
    </source>
</reference>
<dbReference type="Gene3D" id="1.20.1160.20">
    <property type="match status" value="1"/>
</dbReference>
<feature type="compositionally biased region" description="Polar residues" evidence="4">
    <location>
        <begin position="475"/>
        <end position="501"/>
    </location>
</feature>
<feature type="compositionally biased region" description="Polar residues" evidence="4">
    <location>
        <begin position="439"/>
        <end position="453"/>
    </location>
</feature>
<dbReference type="PANTHER" id="PTHR23116:SF37">
    <property type="entry name" value="WHIRLIN"/>
    <property type="match status" value="1"/>
</dbReference>
<sequence>MLIWKRLASLSFWIAFCDAIPEKSNTGYNIACHHVPYGPLKLRSIPRDANVNLVVEDGESLGLMIRGGREFGLGIYITGVDPYSVAEHCKLKVGDQIIDVNRRTFLSIEHQEAVAILKSSKEMTMTIRDVKKLPYARTTVDRTQWLTGDDVWKGQDVTQRKQDPPRDPDEEDSDEENESLDEKPLFSRGIAGSQMMYSSMMKTQGWSMIEEQARYFLNENEKGTMMFYLKEYQNKHINVDSLVSGLFEILNTHSKFSLLSEIRSFINARDIDRYDTLVMKKEVEAMKARQKGLLDIEKDLFFGETISNDSHPSSASGDSRPITPPYVPEEPPPNLALNFTSSPSEHDMQHSSNEFPPRLSADNSILNQFNLQTVTVDVHHQGGPSKGGMSSSDGRGRTFAGSSLYADSKSPSEDSGVDMALGIGSARSGISSSVSPRINTNLVRPQPTLSSLSPKAPGMQGKQEGNKLQRRLSLDSVSTEGSSPTSPLESMQRLSIGSDQSIPRRISDPTHHVPRDQKKSVSHTKKASEQLYQLRRKSDDLVSSPKSSSSKYLERLSSSNLEDGDDDYDLGKSPNLNGSMEAKEEEEEPKTIFDSIKMKNRKLLLDDLQHMPVDENGNDRKSSGNRITAKPRRSRGGVGREQDTTTDFNQSLTSLRSSRSASPASNESFTTRLLQQTPSSTESRKSWEFVDVNINPPVRSFVIEMKKSRPNLGIAVEGGAGTRQPLPKIIKIQPGGSAHTSSSLMVGHVIISVNGRDLRGLNHQQATRIIAEEFKNKKVQSLAFLVVDSNKYKLLY</sequence>
<feature type="compositionally biased region" description="Low complexity" evidence="4">
    <location>
        <begin position="651"/>
        <end position="665"/>
    </location>
</feature>
<feature type="chain" id="PRO_5013815873" evidence="5">
    <location>
        <begin position="20"/>
        <end position="796"/>
    </location>
</feature>
<dbReference type="Gene3D" id="2.30.42.10">
    <property type="match status" value="2"/>
</dbReference>
<dbReference type="OrthoDB" id="10029564at2759"/>
<gene>
    <name evidence="7" type="ORF">BSL78_12420</name>
</gene>
<feature type="domain" description="PDZ" evidence="6">
    <location>
        <begin position="50"/>
        <end position="120"/>
    </location>
</feature>
<feature type="region of interest" description="Disordered" evidence="4">
    <location>
        <begin position="378"/>
        <end position="594"/>
    </location>
</feature>
<feature type="domain" description="PDZ" evidence="6">
    <location>
        <begin position="702"/>
        <end position="770"/>
    </location>
</feature>
<feature type="compositionally biased region" description="Basic and acidic residues" evidence="4">
    <location>
        <begin position="505"/>
        <end position="519"/>
    </location>
</feature>
<evidence type="ECO:0000256" key="4">
    <source>
        <dbReference type="SAM" id="MobiDB-lite"/>
    </source>
</evidence>
<organism evidence="7 8">
    <name type="scientific">Stichopus japonicus</name>
    <name type="common">Sea cucumber</name>
    <dbReference type="NCBI Taxonomy" id="307972"/>
    <lineage>
        <taxon>Eukaryota</taxon>
        <taxon>Metazoa</taxon>
        <taxon>Echinodermata</taxon>
        <taxon>Eleutherozoa</taxon>
        <taxon>Echinozoa</taxon>
        <taxon>Holothuroidea</taxon>
        <taxon>Aspidochirotacea</taxon>
        <taxon>Aspidochirotida</taxon>
        <taxon>Stichopodidae</taxon>
        <taxon>Apostichopus</taxon>
    </lineage>
</organism>
<dbReference type="SUPFAM" id="SSF50156">
    <property type="entry name" value="PDZ domain-like"/>
    <property type="match status" value="2"/>
</dbReference>
<evidence type="ECO:0000256" key="2">
    <source>
        <dbReference type="ARBA" id="ARBA00022737"/>
    </source>
</evidence>
<keyword evidence="3" id="KW-0966">Cell projection</keyword>
<feature type="compositionally biased region" description="Polar residues" evidence="4">
    <location>
        <begin position="307"/>
        <end position="317"/>
    </location>
</feature>
<feature type="compositionally biased region" description="Basic and acidic residues" evidence="4">
    <location>
        <begin position="154"/>
        <end position="167"/>
    </location>
</feature>
<dbReference type="InterPro" id="IPR051844">
    <property type="entry name" value="USH2_Complex_Protein"/>
</dbReference>
<feature type="compositionally biased region" description="Low complexity" evidence="4">
    <location>
        <begin position="541"/>
        <end position="559"/>
    </location>
</feature>
<keyword evidence="8" id="KW-1185">Reference proteome</keyword>
<dbReference type="GO" id="GO:0032426">
    <property type="term" value="C:stereocilium tip"/>
    <property type="evidence" value="ECO:0007669"/>
    <property type="project" value="TreeGrafter"/>
</dbReference>
<feature type="region of interest" description="Disordered" evidence="4">
    <location>
        <begin position="154"/>
        <end position="185"/>
    </location>
</feature>
<dbReference type="PROSITE" id="PS50106">
    <property type="entry name" value="PDZ"/>
    <property type="match status" value="2"/>
</dbReference>
<evidence type="ECO:0000256" key="5">
    <source>
        <dbReference type="SAM" id="SignalP"/>
    </source>
</evidence>
<protein>
    <submittedName>
        <fullName evidence="7">Putative whirlin-like</fullName>
    </submittedName>
</protein>
<evidence type="ECO:0000256" key="1">
    <source>
        <dbReference type="ARBA" id="ARBA00004316"/>
    </source>
</evidence>
<feature type="compositionally biased region" description="Pro residues" evidence="4">
    <location>
        <begin position="322"/>
        <end position="334"/>
    </location>
</feature>
<feature type="compositionally biased region" description="Basic and acidic residues" evidence="4">
    <location>
        <begin position="607"/>
        <end position="622"/>
    </location>
</feature>
<dbReference type="CDD" id="cd07357">
    <property type="entry name" value="HN_L-whirlin_R2_like"/>
    <property type="match status" value="1"/>
</dbReference>
<name>A0A2G8KRR5_STIJA</name>
<accession>A0A2G8KRR5</accession>
<dbReference type="InterPro" id="IPR036034">
    <property type="entry name" value="PDZ_sf"/>
</dbReference>
<evidence type="ECO:0000313" key="7">
    <source>
        <dbReference type="EMBL" id="PIK50687.1"/>
    </source>
</evidence>
<feature type="compositionally biased region" description="Low complexity" evidence="4">
    <location>
        <begin position="422"/>
        <end position="438"/>
    </location>
</feature>
<evidence type="ECO:0000256" key="3">
    <source>
        <dbReference type="ARBA" id="ARBA00023273"/>
    </source>
</evidence>
<dbReference type="STRING" id="307972.A0A2G8KRR5"/>
<comment type="subcellular location">
    <subcellularLocation>
        <location evidence="1">Cell projection</location>
    </subcellularLocation>
</comment>
<dbReference type="GO" id="GO:0005929">
    <property type="term" value="C:cilium"/>
    <property type="evidence" value="ECO:0007669"/>
    <property type="project" value="TreeGrafter"/>
</dbReference>
<feature type="compositionally biased region" description="Acidic residues" evidence="4">
    <location>
        <begin position="168"/>
        <end position="179"/>
    </location>
</feature>
<dbReference type="EMBL" id="MRZV01000408">
    <property type="protein sequence ID" value="PIK50687.1"/>
    <property type="molecule type" value="Genomic_DNA"/>
</dbReference>
<dbReference type="GO" id="GO:0002142">
    <property type="term" value="C:stereocilia ankle link complex"/>
    <property type="evidence" value="ECO:0007669"/>
    <property type="project" value="TreeGrafter"/>
</dbReference>
<dbReference type="CDD" id="cd06741">
    <property type="entry name" value="PDZ2_FL-whirlin"/>
    <property type="match status" value="1"/>
</dbReference>
<dbReference type="Proteomes" id="UP000230750">
    <property type="component" value="Unassembled WGS sequence"/>
</dbReference>
<feature type="compositionally biased region" description="Polar residues" evidence="4">
    <location>
        <begin position="666"/>
        <end position="681"/>
    </location>
</feature>
<evidence type="ECO:0000259" key="6">
    <source>
        <dbReference type="PROSITE" id="PS50106"/>
    </source>
</evidence>
<dbReference type="InterPro" id="IPR001478">
    <property type="entry name" value="PDZ"/>
</dbReference>
<feature type="region of interest" description="Disordered" evidence="4">
    <location>
        <begin position="307"/>
        <end position="361"/>
    </location>
</feature>
<dbReference type="CDD" id="cd06742">
    <property type="entry name" value="PDZ3_FL-whirlin-like"/>
    <property type="match status" value="1"/>
</dbReference>
<dbReference type="PANTHER" id="PTHR23116">
    <property type="entry name" value="PDZ DOMAIN CONTAINING WHIRLIN AND HARMONIN-RELATED"/>
    <property type="match status" value="1"/>
</dbReference>
<keyword evidence="5" id="KW-0732">Signal</keyword>
<comment type="caution">
    <text evidence="7">The sequence shown here is derived from an EMBL/GenBank/DDBJ whole genome shotgun (WGS) entry which is preliminary data.</text>
</comment>
<evidence type="ECO:0000313" key="8">
    <source>
        <dbReference type="Proteomes" id="UP000230750"/>
    </source>
</evidence>
<dbReference type="GO" id="GO:0005886">
    <property type="term" value="C:plasma membrane"/>
    <property type="evidence" value="ECO:0007669"/>
    <property type="project" value="TreeGrafter"/>
</dbReference>
<dbReference type="SMART" id="SM00228">
    <property type="entry name" value="PDZ"/>
    <property type="match status" value="2"/>
</dbReference>
<feature type="region of interest" description="Disordered" evidence="4">
    <location>
        <begin position="607"/>
        <end position="685"/>
    </location>
</feature>
<proteinExistence type="predicted"/>
<dbReference type="FunFam" id="2.30.42.10:FF:000087">
    <property type="entry name" value="Whirlin a"/>
    <property type="match status" value="1"/>
</dbReference>
<dbReference type="FunFam" id="2.30.42.10:FF:000079">
    <property type="entry name" value="Whirlin a"/>
    <property type="match status" value="1"/>
</dbReference>
<feature type="signal peptide" evidence="5">
    <location>
        <begin position="1"/>
        <end position="19"/>
    </location>
</feature>
<dbReference type="InterPro" id="IPR033028">
    <property type="entry name" value="Whirlin_HN-like_dom2"/>
</dbReference>
<dbReference type="AlphaFoldDB" id="A0A2G8KRR5"/>
<dbReference type="Pfam" id="PF00595">
    <property type="entry name" value="PDZ"/>
    <property type="match status" value="2"/>
</dbReference>